<comment type="caution">
    <text evidence="11">The sequence shown here is derived from an EMBL/GenBank/DDBJ whole genome shotgun (WGS) entry which is preliminary data.</text>
</comment>
<dbReference type="InterPro" id="IPR052180">
    <property type="entry name" value="NhaC_Na-H+_Antiporter"/>
</dbReference>
<evidence type="ECO:0000256" key="9">
    <source>
        <dbReference type="SAM" id="Phobius"/>
    </source>
</evidence>
<evidence type="ECO:0000256" key="2">
    <source>
        <dbReference type="ARBA" id="ARBA00022448"/>
    </source>
</evidence>
<sequence>MSSRDSKKPSLALALGLIIISVIILSIGILKLGVYPHIPLLFCATIASLAAFKLNYSWRDIQDSIIKGINIGLPSILILMTVGTVIGTWILSGTVQTMIYYGLHLLSPNIFLVATVLICAIVSLATGSSWTTVGTIGVALIGIAQGLNIPLAITAGAIVSGSFFGDKMSPLSDTTNLAPAVAGSKLFEHIKHMFYTVTPSLILSLILYGIIGFQYSGSELDSSKIDLILNSLGQEFYISPILLIPPVLVIILAMKKFPALPTLIAASLLGGIFAMIFQGAGLKDVINAMHLGYQSSTGVEFIDKLLTRGGLNKMLGSASLIIIALAFGGILDKTKVLKVILNKLSTATKSQGGLVLTTVLTCLGVNILLADQYLSIVLPGKMYSTAYKKLKLHPKNLSRVLEDSGTLFNAIVPWGLSGSFIYATLGVSAVDYFIFSFLCLITPIVSIIYAFADITMEKIEE</sequence>
<feature type="transmembrane region" description="Helical" evidence="9">
    <location>
        <begin position="68"/>
        <end position="90"/>
    </location>
</feature>
<dbReference type="PANTHER" id="PTHR33451">
    <property type="entry name" value="MALATE-2H(+)/NA(+)-LACTATE ANTIPORTER"/>
    <property type="match status" value="1"/>
</dbReference>
<evidence type="ECO:0000256" key="3">
    <source>
        <dbReference type="ARBA" id="ARBA00022449"/>
    </source>
</evidence>
<feature type="transmembrane region" description="Helical" evidence="9">
    <location>
        <begin position="314"/>
        <end position="331"/>
    </location>
</feature>
<evidence type="ECO:0000256" key="8">
    <source>
        <dbReference type="ARBA" id="ARBA00038435"/>
    </source>
</evidence>
<name>A0A4R8HA86_9FIRM</name>
<gene>
    <name evidence="11" type="ORF">C7959_10719</name>
</gene>
<keyword evidence="2" id="KW-0813">Transport</keyword>
<keyword evidence="6 9" id="KW-1133">Transmembrane helix</keyword>
<comment type="similarity">
    <text evidence="8">Belongs to the NhaC Na(+)/H(+) (TC 2.A.35) antiporter family.</text>
</comment>
<dbReference type="AlphaFoldDB" id="A0A4R8HA86"/>
<evidence type="ECO:0000256" key="1">
    <source>
        <dbReference type="ARBA" id="ARBA00004651"/>
    </source>
</evidence>
<dbReference type="STRING" id="926561.GCA_000379025_01336"/>
<feature type="transmembrane region" description="Helical" evidence="9">
    <location>
        <begin position="352"/>
        <end position="370"/>
    </location>
</feature>
<accession>A0A4R8HA86</accession>
<dbReference type="InterPro" id="IPR004770">
    <property type="entry name" value="Na/H_antiport_NhaC"/>
</dbReference>
<feature type="transmembrane region" description="Helical" evidence="9">
    <location>
        <begin position="12"/>
        <end position="32"/>
    </location>
</feature>
<evidence type="ECO:0000256" key="5">
    <source>
        <dbReference type="ARBA" id="ARBA00022692"/>
    </source>
</evidence>
<organism evidence="11 12">
    <name type="scientific">Orenia marismortui</name>
    <dbReference type="NCBI Taxonomy" id="46469"/>
    <lineage>
        <taxon>Bacteria</taxon>
        <taxon>Bacillati</taxon>
        <taxon>Bacillota</taxon>
        <taxon>Clostridia</taxon>
        <taxon>Halanaerobiales</taxon>
        <taxon>Halobacteroidaceae</taxon>
        <taxon>Orenia</taxon>
    </lineage>
</organism>
<dbReference type="EMBL" id="SOEG01000007">
    <property type="protein sequence ID" value="TDX52312.1"/>
    <property type="molecule type" value="Genomic_DNA"/>
</dbReference>
<dbReference type="PANTHER" id="PTHR33451:SF3">
    <property type="entry name" value="MALATE-2H(+)_NA(+)-LACTATE ANTIPORTER"/>
    <property type="match status" value="1"/>
</dbReference>
<dbReference type="InterPro" id="IPR018461">
    <property type="entry name" value="Na/H_Antiport_NhaC-like_C"/>
</dbReference>
<dbReference type="GO" id="GO:0005886">
    <property type="term" value="C:plasma membrane"/>
    <property type="evidence" value="ECO:0007669"/>
    <property type="project" value="UniProtKB-SubCell"/>
</dbReference>
<feature type="transmembrane region" description="Helical" evidence="9">
    <location>
        <begin position="110"/>
        <end position="143"/>
    </location>
</feature>
<feature type="transmembrane region" description="Helical" evidence="9">
    <location>
        <begin position="236"/>
        <end position="253"/>
    </location>
</feature>
<reference evidence="11 12" key="1">
    <citation type="submission" date="2019-03" db="EMBL/GenBank/DDBJ databases">
        <title>Subsurface microbial communities from deep shales in Ohio and West Virginia, USA.</title>
        <authorList>
            <person name="Wrighton K."/>
        </authorList>
    </citation>
    <scope>NUCLEOTIDE SEQUENCE [LARGE SCALE GENOMIC DNA]</scope>
    <source>
        <strain evidence="11 12">MSL 6dP</strain>
    </source>
</reference>
<feature type="transmembrane region" description="Helical" evidence="9">
    <location>
        <begin position="432"/>
        <end position="452"/>
    </location>
</feature>
<dbReference type="Pfam" id="PF03553">
    <property type="entry name" value="Na_H_antiporter"/>
    <property type="match status" value="1"/>
</dbReference>
<protein>
    <submittedName>
        <fullName evidence="11">NhaC family Na+:H+ antiporter</fullName>
    </submittedName>
</protein>
<dbReference type="RefSeq" id="WP_134115762.1">
    <property type="nucleotide sequence ID" value="NZ_SOEG01000007.1"/>
</dbReference>
<evidence type="ECO:0000256" key="6">
    <source>
        <dbReference type="ARBA" id="ARBA00022989"/>
    </source>
</evidence>
<evidence type="ECO:0000256" key="7">
    <source>
        <dbReference type="ARBA" id="ARBA00023136"/>
    </source>
</evidence>
<feature type="transmembrane region" description="Helical" evidence="9">
    <location>
        <begin position="260"/>
        <end position="280"/>
    </location>
</feature>
<evidence type="ECO:0000313" key="12">
    <source>
        <dbReference type="Proteomes" id="UP000295832"/>
    </source>
</evidence>
<dbReference type="GO" id="GO:0015297">
    <property type="term" value="F:antiporter activity"/>
    <property type="evidence" value="ECO:0007669"/>
    <property type="project" value="UniProtKB-KW"/>
</dbReference>
<proteinExistence type="inferred from homology"/>
<keyword evidence="5 9" id="KW-0812">Transmembrane</keyword>
<dbReference type="Proteomes" id="UP000295832">
    <property type="component" value="Unassembled WGS sequence"/>
</dbReference>
<keyword evidence="3" id="KW-0050">Antiport</keyword>
<evidence type="ECO:0000256" key="4">
    <source>
        <dbReference type="ARBA" id="ARBA00022475"/>
    </source>
</evidence>
<keyword evidence="4" id="KW-1003">Cell membrane</keyword>
<dbReference type="NCBIfam" id="TIGR00931">
    <property type="entry name" value="antiport_nhaC"/>
    <property type="match status" value="1"/>
</dbReference>
<evidence type="ECO:0000313" key="11">
    <source>
        <dbReference type="EMBL" id="TDX52312.1"/>
    </source>
</evidence>
<evidence type="ECO:0000259" key="10">
    <source>
        <dbReference type="Pfam" id="PF03553"/>
    </source>
</evidence>
<feature type="transmembrane region" description="Helical" evidence="9">
    <location>
        <begin position="38"/>
        <end position="56"/>
    </location>
</feature>
<keyword evidence="7 9" id="KW-0472">Membrane</keyword>
<feature type="transmembrane region" description="Helical" evidence="9">
    <location>
        <begin position="407"/>
        <end position="425"/>
    </location>
</feature>
<comment type="subcellular location">
    <subcellularLocation>
        <location evidence="1">Cell membrane</location>
        <topology evidence="1">Multi-pass membrane protein</topology>
    </subcellularLocation>
</comment>
<feature type="domain" description="Na+/H+ antiporter NhaC-like C-terminal" evidence="10">
    <location>
        <begin position="163"/>
        <end position="452"/>
    </location>
</feature>
<feature type="transmembrane region" description="Helical" evidence="9">
    <location>
        <begin position="194"/>
        <end position="216"/>
    </location>
</feature>
<keyword evidence="12" id="KW-1185">Reference proteome</keyword>